<evidence type="ECO:0000259" key="5">
    <source>
        <dbReference type="PROSITE" id="PS51352"/>
    </source>
</evidence>
<dbReference type="PANTHER" id="PTHR13887">
    <property type="entry name" value="GLUTATHIONE S-TRANSFERASE KAPPA"/>
    <property type="match status" value="1"/>
</dbReference>
<dbReference type="Pfam" id="PF01323">
    <property type="entry name" value="DSBA"/>
    <property type="match status" value="1"/>
</dbReference>
<evidence type="ECO:0000256" key="3">
    <source>
        <dbReference type="ARBA" id="ARBA00023157"/>
    </source>
</evidence>
<keyword evidence="3" id="KW-1015">Disulfide bond</keyword>
<keyword evidence="1" id="KW-0732">Signal</keyword>
<gene>
    <name evidence="6" type="ORF">SCD90_05045</name>
</gene>
<reference evidence="6 7" key="1">
    <citation type="submission" date="2023-11" db="EMBL/GenBank/DDBJ databases">
        <authorList>
            <person name="Bao R."/>
        </authorList>
    </citation>
    <scope>NUCLEOTIDE SEQUENCE [LARGE SCALE GENOMIC DNA]</scope>
    <source>
        <strain evidence="6 7">PJ23</strain>
    </source>
</reference>
<dbReference type="InterPro" id="IPR036249">
    <property type="entry name" value="Thioredoxin-like_sf"/>
</dbReference>
<sequence>MSIRRIVIAALVVVAGLGLFLLPRYLRAETPAGATAQAASPSDRAGIESVVRDYLLSNPEILREMMARLQQKDQVAANEQRGSVFEEYRDTIYNSPKQVVLGNPEGDVTLVEFFDYNCGYCRKALADAEQLLKEDGKLRIVLKEFPVLGEESRDAARVAVAVHAQAPDKYLDFHRALMTAEGGATGAGALEVAKSLGLDMDRISADLTGPEVDEPMLEAHQLAGKLGIDGTPTYVIADTVVAGAVGAETLKGIISNVRTCGKASCS</sequence>
<dbReference type="SUPFAM" id="SSF52833">
    <property type="entry name" value="Thioredoxin-like"/>
    <property type="match status" value="1"/>
</dbReference>
<dbReference type="Gene3D" id="3.40.30.10">
    <property type="entry name" value="Glutaredoxin"/>
    <property type="match status" value="1"/>
</dbReference>
<name>A0ABU4RKQ0_9HYPH</name>
<dbReference type="PROSITE" id="PS51352">
    <property type="entry name" value="THIOREDOXIN_2"/>
    <property type="match status" value="1"/>
</dbReference>
<comment type="caution">
    <text evidence="6">The sequence shown here is derived from an EMBL/GenBank/DDBJ whole genome shotgun (WGS) entry which is preliminary data.</text>
</comment>
<evidence type="ECO:0000256" key="4">
    <source>
        <dbReference type="ARBA" id="ARBA00023284"/>
    </source>
</evidence>
<dbReference type="RefSeq" id="WP_319843541.1">
    <property type="nucleotide sequence ID" value="NZ_JAXAFJ010000002.1"/>
</dbReference>
<evidence type="ECO:0000313" key="6">
    <source>
        <dbReference type="EMBL" id="MDX6805424.1"/>
    </source>
</evidence>
<evidence type="ECO:0000256" key="2">
    <source>
        <dbReference type="ARBA" id="ARBA00023002"/>
    </source>
</evidence>
<keyword evidence="7" id="KW-1185">Reference proteome</keyword>
<keyword evidence="4" id="KW-0676">Redox-active center</keyword>
<evidence type="ECO:0000313" key="7">
    <source>
        <dbReference type="Proteomes" id="UP001274321"/>
    </source>
</evidence>
<feature type="domain" description="Thioredoxin" evidence="5">
    <location>
        <begin position="66"/>
        <end position="259"/>
    </location>
</feature>
<dbReference type="CDD" id="cd03023">
    <property type="entry name" value="DsbA_Com1_like"/>
    <property type="match status" value="1"/>
</dbReference>
<organism evidence="6 7">
    <name type="scientific">Terrihabitans rhizophilus</name>
    <dbReference type="NCBI Taxonomy" id="3092662"/>
    <lineage>
        <taxon>Bacteria</taxon>
        <taxon>Pseudomonadati</taxon>
        <taxon>Pseudomonadota</taxon>
        <taxon>Alphaproteobacteria</taxon>
        <taxon>Hyphomicrobiales</taxon>
        <taxon>Terrihabitans</taxon>
    </lineage>
</organism>
<keyword evidence="2" id="KW-0560">Oxidoreductase</keyword>
<accession>A0ABU4RKQ0</accession>
<dbReference type="Pfam" id="PF18312">
    <property type="entry name" value="ScsC_N"/>
    <property type="match status" value="1"/>
</dbReference>
<dbReference type="InterPro" id="IPR001853">
    <property type="entry name" value="DSBA-like_thioredoxin_dom"/>
</dbReference>
<evidence type="ECO:0000256" key="1">
    <source>
        <dbReference type="ARBA" id="ARBA00022729"/>
    </source>
</evidence>
<proteinExistence type="predicted"/>
<protein>
    <submittedName>
        <fullName evidence="6">DsbA family protein</fullName>
    </submittedName>
</protein>
<dbReference type="EMBL" id="JAXAFJ010000002">
    <property type="protein sequence ID" value="MDX6805424.1"/>
    <property type="molecule type" value="Genomic_DNA"/>
</dbReference>
<dbReference type="PANTHER" id="PTHR13887:SF14">
    <property type="entry name" value="DISULFIDE BOND FORMATION PROTEIN D"/>
    <property type="match status" value="1"/>
</dbReference>
<dbReference type="InterPro" id="IPR013766">
    <property type="entry name" value="Thioredoxin_domain"/>
</dbReference>
<dbReference type="Proteomes" id="UP001274321">
    <property type="component" value="Unassembled WGS sequence"/>
</dbReference>
<dbReference type="InterPro" id="IPR041205">
    <property type="entry name" value="ScsC_N"/>
</dbReference>